<accession>A0A6A0A7H5</accession>
<name>A0A6A0A7H5_HAELA</name>
<evidence type="ECO:0000313" key="1">
    <source>
        <dbReference type="EMBL" id="GFH28570.1"/>
    </source>
</evidence>
<comment type="caution">
    <text evidence="1">The sequence shown here is derived from an EMBL/GenBank/DDBJ whole genome shotgun (WGS) entry which is preliminary data.</text>
</comment>
<sequence>MLEQLPVREVCMLARVNRAMAVGAAQVAAPARIAG</sequence>
<organism evidence="1 2">
    <name type="scientific">Haematococcus lacustris</name>
    <name type="common">Green alga</name>
    <name type="synonym">Haematococcus pluvialis</name>
    <dbReference type="NCBI Taxonomy" id="44745"/>
    <lineage>
        <taxon>Eukaryota</taxon>
        <taxon>Viridiplantae</taxon>
        <taxon>Chlorophyta</taxon>
        <taxon>core chlorophytes</taxon>
        <taxon>Chlorophyceae</taxon>
        <taxon>CS clade</taxon>
        <taxon>Chlamydomonadales</taxon>
        <taxon>Haematococcaceae</taxon>
        <taxon>Haematococcus</taxon>
    </lineage>
</organism>
<proteinExistence type="predicted"/>
<reference evidence="1 2" key="1">
    <citation type="submission" date="2020-02" db="EMBL/GenBank/DDBJ databases">
        <title>Draft genome sequence of Haematococcus lacustris strain NIES-144.</title>
        <authorList>
            <person name="Morimoto D."/>
            <person name="Nakagawa S."/>
            <person name="Yoshida T."/>
            <person name="Sawayama S."/>
        </authorList>
    </citation>
    <scope>NUCLEOTIDE SEQUENCE [LARGE SCALE GENOMIC DNA]</scope>
    <source>
        <strain evidence="1 2">NIES-144</strain>
    </source>
</reference>
<evidence type="ECO:0000313" key="2">
    <source>
        <dbReference type="Proteomes" id="UP000485058"/>
    </source>
</evidence>
<dbReference type="AlphaFoldDB" id="A0A6A0A7H5"/>
<feature type="non-terminal residue" evidence="1">
    <location>
        <position position="1"/>
    </location>
</feature>
<protein>
    <submittedName>
        <fullName evidence="1">Uncharacterized protein</fullName>
    </submittedName>
</protein>
<keyword evidence="2" id="KW-1185">Reference proteome</keyword>
<gene>
    <name evidence="1" type="ORF">HaLaN_27081</name>
</gene>
<dbReference type="Proteomes" id="UP000485058">
    <property type="component" value="Unassembled WGS sequence"/>
</dbReference>
<dbReference type="EMBL" id="BLLF01003936">
    <property type="protein sequence ID" value="GFH28570.1"/>
    <property type="molecule type" value="Genomic_DNA"/>
</dbReference>